<evidence type="ECO:0000313" key="3">
    <source>
        <dbReference type="RefSeq" id="XP_033456627.1"/>
    </source>
</evidence>
<dbReference type="AlphaFoldDB" id="A0A6J3LUZ8"/>
<dbReference type="GeneID" id="54366649"/>
<dbReference type="Proteomes" id="UP000504637">
    <property type="component" value="Unplaced"/>
</dbReference>
<accession>A0A6J3LUZ8</accession>
<organism evidence="3">
    <name type="scientific">Dissoconium aciculare CBS 342.82</name>
    <dbReference type="NCBI Taxonomy" id="1314786"/>
    <lineage>
        <taxon>Eukaryota</taxon>
        <taxon>Fungi</taxon>
        <taxon>Dikarya</taxon>
        <taxon>Ascomycota</taxon>
        <taxon>Pezizomycotina</taxon>
        <taxon>Dothideomycetes</taxon>
        <taxon>Dothideomycetidae</taxon>
        <taxon>Mycosphaerellales</taxon>
        <taxon>Dissoconiaceae</taxon>
        <taxon>Dissoconium</taxon>
    </lineage>
</organism>
<keyword evidence="2" id="KW-1185">Reference proteome</keyword>
<protein>
    <submittedName>
        <fullName evidence="3">Uncharacterized protein</fullName>
    </submittedName>
</protein>
<feature type="region of interest" description="Disordered" evidence="1">
    <location>
        <begin position="185"/>
        <end position="210"/>
    </location>
</feature>
<reference evidence="3" key="1">
    <citation type="submission" date="2020-01" db="EMBL/GenBank/DDBJ databases">
        <authorList>
            <consortium name="DOE Joint Genome Institute"/>
            <person name="Haridas S."/>
            <person name="Albert R."/>
            <person name="Binder M."/>
            <person name="Bloem J."/>
            <person name="Labutti K."/>
            <person name="Salamov A."/>
            <person name="Andreopoulos B."/>
            <person name="Baker S.E."/>
            <person name="Barry K."/>
            <person name="Bills G."/>
            <person name="Bluhm B.H."/>
            <person name="Cannon C."/>
            <person name="Castanera R."/>
            <person name="Culley D.E."/>
            <person name="Daum C."/>
            <person name="Ezra D."/>
            <person name="Gonzalez J.B."/>
            <person name="Henrissat B."/>
            <person name="Kuo A."/>
            <person name="Liang C."/>
            <person name="Lipzen A."/>
            <person name="Lutzoni F."/>
            <person name="Magnuson J."/>
            <person name="Mondo S."/>
            <person name="Nolan M."/>
            <person name="Ohm R."/>
            <person name="Pangilinan J."/>
            <person name="Park H.-J."/>
            <person name="Ramirez L."/>
            <person name="Alfaro M."/>
            <person name="Sun H."/>
            <person name="Tritt A."/>
            <person name="Yoshinaga Y."/>
            <person name="Zwiers L.-H."/>
            <person name="Turgeon B.G."/>
            <person name="Goodwin S.B."/>
            <person name="Spatafora J.W."/>
            <person name="Crous P.W."/>
            <person name="Grigoriev I.V."/>
        </authorList>
    </citation>
    <scope>NUCLEOTIDE SEQUENCE</scope>
    <source>
        <strain evidence="3">CBS 342.82</strain>
    </source>
</reference>
<dbReference type="RefSeq" id="XP_033456627.1">
    <property type="nucleotide sequence ID" value="XM_033608848.1"/>
</dbReference>
<feature type="compositionally biased region" description="Polar residues" evidence="1">
    <location>
        <begin position="198"/>
        <end position="210"/>
    </location>
</feature>
<proteinExistence type="predicted"/>
<feature type="compositionally biased region" description="Basic and acidic residues" evidence="1">
    <location>
        <begin position="186"/>
        <end position="196"/>
    </location>
</feature>
<evidence type="ECO:0000256" key="1">
    <source>
        <dbReference type="SAM" id="MobiDB-lite"/>
    </source>
</evidence>
<evidence type="ECO:0000313" key="2">
    <source>
        <dbReference type="Proteomes" id="UP000504637"/>
    </source>
</evidence>
<sequence>MLSAIRSAARYAIENRRTFSEPSARFVPNIRVLHDVDLAEEEEKHLTERTPDRQRIRITRANEQMPVTNKFPFSRLRKEKLRAAQIPMRRAYMYIYTCTYLRILDAIGKKIIQLHMHIHCTMRGYAALNISSPCVPQLDGGPPSVHNSPFERLHWNWTHTPQTQCGDERNTCSIIPNMVKVTRRNKSTEKFSDRSALRISNQQHGSASLR</sequence>
<reference evidence="3" key="2">
    <citation type="submission" date="2020-04" db="EMBL/GenBank/DDBJ databases">
        <authorList>
            <consortium name="NCBI Genome Project"/>
        </authorList>
    </citation>
    <scope>NUCLEOTIDE SEQUENCE</scope>
    <source>
        <strain evidence="3">CBS 342.82</strain>
    </source>
</reference>
<gene>
    <name evidence="3" type="ORF">K489DRAFT_70116</name>
</gene>
<name>A0A6J3LUZ8_9PEZI</name>
<reference evidence="3" key="3">
    <citation type="submission" date="2025-08" db="UniProtKB">
        <authorList>
            <consortium name="RefSeq"/>
        </authorList>
    </citation>
    <scope>IDENTIFICATION</scope>
    <source>
        <strain evidence="3">CBS 342.82</strain>
    </source>
</reference>